<sequence>MSKQGLIQKEKWTLKDKFSKSYLKGLDFSDLEKQLLFTRGIQDVKEAEEFLSPKYESLHDPFLLKGVKEAVERIKKAVQDKEKAVIYGDYDVDGITATAILYETLGQLGIETDYYIPKRNVEGYGLNKDALDEIAKKGAKLVITVDCGVTAVDEVEYAKKLGLDIIVTDHHATQIKHQKNNEEILPDTIVVNPKQKACNYPYKELSGSGIAFKMAQALYKEFPEKLTGGQEKWLLDLVALGTICDVVPLTGENRILAHFGLKVIQKTKRIGIKLLAEVSRTQLSEIDSYKIGFQLGPRLNAAGRLETAEKSIQILLTKDENEARMLALELNKLNMDRQDLTQRILKEAILEVEKKSEKAKIYLLKGENWPSGVVGIVASKLAERYFKPVIVCEDKGDECQGSARSPKCFNIIEALEKSSEFLVRYGGHSRAAGITVKKEHFVLLENKLLELSDSQIQEEDLVSEYKIDSESHLSSVSADTYDFLKKLEPFGMGNPMPVFISTGIKVDSFKKVGKEFEHLKLVFSDTKAKVNGIYFSFTGDGLDFTKNVDVLYQVTENEWGGRKSYEMRCIGLRESA</sequence>
<evidence type="ECO:0000313" key="11">
    <source>
        <dbReference type="Proteomes" id="UP000285655"/>
    </source>
</evidence>
<evidence type="ECO:0000256" key="1">
    <source>
        <dbReference type="ARBA" id="ARBA00005915"/>
    </source>
</evidence>
<reference evidence="10 11" key="1">
    <citation type="journal article" date="2017" name="ISME J.">
        <title>Energy and carbon metabolisms in a deep terrestrial subsurface fluid microbial community.</title>
        <authorList>
            <person name="Momper L."/>
            <person name="Jungbluth S.P."/>
            <person name="Lee M.D."/>
            <person name="Amend J.P."/>
        </authorList>
    </citation>
    <scope>NUCLEOTIDE SEQUENCE [LARGE SCALE GENOMIC DNA]</scope>
    <source>
        <strain evidence="10">SURF_29</strain>
    </source>
</reference>
<keyword evidence="4" id="KW-0378">Hydrolase</keyword>
<feature type="domain" description="RecJ OB" evidence="9">
    <location>
        <begin position="467"/>
        <end position="568"/>
    </location>
</feature>
<dbReference type="Proteomes" id="UP000285655">
    <property type="component" value="Unassembled WGS sequence"/>
</dbReference>
<dbReference type="InterPro" id="IPR003156">
    <property type="entry name" value="DHHA1_dom"/>
</dbReference>
<evidence type="ECO:0000256" key="3">
    <source>
        <dbReference type="ARBA" id="ARBA00022722"/>
    </source>
</evidence>
<dbReference type="NCBIfam" id="TIGR00644">
    <property type="entry name" value="recJ"/>
    <property type="match status" value="1"/>
</dbReference>
<dbReference type="PANTHER" id="PTHR30255">
    <property type="entry name" value="SINGLE-STRANDED-DNA-SPECIFIC EXONUCLEASE RECJ"/>
    <property type="match status" value="1"/>
</dbReference>
<keyword evidence="3" id="KW-0540">Nuclease</keyword>
<dbReference type="InterPro" id="IPR041122">
    <property type="entry name" value="RecJ_OB"/>
</dbReference>
<dbReference type="InterPro" id="IPR004610">
    <property type="entry name" value="RecJ"/>
</dbReference>
<evidence type="ECO:0000313" key="10">
    <source>
        <dbReference type="EMBL" id="RJO61735.1"/>
    </source>
</evidence>
<protein>
    <recommendedName>
        <fullName evidence="2">Single-stranded-DNA-specific exonuclease RecJ</fullName>
    </recommendedName>
</protein>
<evidence type="ECO:0000256" key="6">
    <source>
        <dbReference type="SAM" id="Coils"/>
    </source>
</evidence>
<evidence type="ECO:0000256" key="4">
    <source>
        <dbReference type="ARBA" id="ARBA00022801"/>
    </source>
</evidence>
<evidence type="ECO:0000259" key="7">
    <source>
        <dbReference type="Pfam" id="PF01368"/>
    </source>
</evidence>
<dbReference type="EMBL" id="QZJW01000012">
    <property type="protein sequence ID" value="RJO61735.1"/>
    <property type="molecule type" value="Genomic_DNA"/>
</dbReference>
<evidence type="ECO:0000259" key="9">
    <source>
        <dbReference type="Pfam" id="PF17768"/>
    </source>
</evidence>
<organism evidence="10 11">
    <name type="scientific">candidate division WS5 bacterium</name>
    <dbReference type="NCBI Taxonomy" id="2093353"/>
    <lineage>
        <taxon>Bacteria</taxon>
        <taxon>candidate division WS5</taxon>
    </lineage>
</organism>
<dbReference type="GO" id="GO:0008409">
    <property type="term" value="F:5'-3' exonuclease activity"/>
    <property type="evidence" value="ECO:0007669"/>
    <property type="project" value="InterPro"/>
</dbReference>
<evidence type="ECO:0000256" key="2">
    <source>
        <dbReference type="ARBA" id="ARBA00019841"/>
    </source>
</evidence>
<dbReference type="PANTHER" id="PTHR30255:SF2">
    <property type="entry name" value="SINGLE-STRANDED-DNA-SPECIFIC EXONUCLEASE RECJ"/>
    <property type="match status" value="1"/>
</dbReference>
<dbReference type="InterPro" id="IPR001667">
    <property type="entry name" value="DDH_dom"/>
</dbReference>
<dbReference type="Pfam" id="PF01368">
    <property type="entry name" value="DHH"/>
    <property type="match status" value="1"/>
</dbReference>
<feature type="coiled-coil region" evidence="6">
    <location>
        <begin position="316"/>
        <end position="343"/>
    </location>
</feature>
<dbReference type="SUPFAM" id="SSF64182">
    <property type="entry name" value="DHH phosphoesterases"/>
    <property type="match status" value="1"/>
</dbReference>
<dbReference type="GO" id="GO:0003676">
    <property type="term" value="F:nucleic acid binding"/>
    <property type="evidence" value="ECO:0007669"/>
    <property type="project" value="InterPro"/>
</dbReference>
<keyword evidence="6" id="KW-0175">Coiled coil</keyword>
<dbReference type="GO" id="GO:0006310">
    <property type="term" value="P:DNA recombination"/>
    <property type="evidence" value="ECO:0007669"/>
    <property type="project" value="InterPro"/>
</dbReference>
<dbReference type="InterPro" id="IPR038763">
    <property type="entry name" value="DHH_sf"/>
</dbReference>
<keyword evidence="5 10" id="KW-0269">Exonuclease</keyword>
<dbReference type="Gene3D" id="3.90.1640.30">
    <property type="match status" value="1"/>
</dbReference>
<feature type="domain" description="DDH" evidence="7">
    <location>
        <begin position="84"/>
        <end position="242"/>
    </location>
</feature>
<comment type="similarity">
    <text evidence="1">Belongs to the RecJ family.</text>
</comment>
<evidence type="ECO:0000259" key="8">
    <source>
        <dbReference type="Pfam" id="PF02272"/>
    </source>
</evidence>
<evidence type="ECO:0000256" key="5">
    <source>
        <dbReference type="ARBA" id="ARBA00022839"/>
    </source>
</evidence>
<dbReference type="Pfam" id="PF02272">
    <property type="entry name" value="DHHA1"/>
    <property type="match status" value="1"/>
</dbReference>
<accession>A0A419DF70</accession>
<dbReference type="Gene3D" id="3.10.310.30">
    <property type="match status" value="1"/>
</dbReference>
<dbReference type="Pfam" id="PF17768">
    <property type="entry name" value="RecJ_OB"/>
    <property type="match status" value="1"/>
</dbReference>
<dbReference type="InterPro" id="IPR051673">
    <property type="entry name" value="SSDNA_exonuclease_RecJ"/>
</dbReference>
<dbReference type="GO" id="GO:0006281">
    <property type="term" value="P:DNA repair"/>
    <property type="evidence" value="ECO:0007669"/>
    <property type="project" value="InterPro"/>
</dbReference>
<feature type="domain" description="DHHA1" evidence="8">
    <location>
        <begin position="365"/>
        <end position="442"/>
    </location>
</feature>
<proteinExistence type="inferred from homology"/>
<name>A0A419DF70_9BACT</name>
<dbReference type="AlphaFoldDB" id="A0A419DF70"/>
<gene>
    <name evidence="10" type="primary">recJ</name>
    <name evidence="10" type="ORF">C4544_01940</name>
</gene>
<comment type="caution">
    <text evidence="10">The sequence shown here is derived from an EMBL/GenBank/DDBJ whole genome shotgun (WGS) entry which is preliminary data.</text>
</comment>